<sequence>MPNGANKTRTLSFFTTQFRLKISSFRPGFYLNFQQENDSETSFKNKKLH</sequence>
<evidence type="ECO:0000313" key="2">
    <source>
        <dbReference type="Proteomes" id="UP000050443"/>
    </source>
</evidence>
<dbReference type="Proteomes" id="UP000050443">
    <property type="component" value="Unassembled WGS sequence"/>
</dbReference>
<gene>
    <name evidence="1" type="ORF">RC62_3363</name>
</gene>
<proteinExistence type="predicted"/>
<dbReference type="AlphaFoldDB" id="A0A0Q0SDL7"/>
<organism evidence="1 2">
    <name type="scientific">Flavobacterium aquidurense</name>
    <dbReference type="NCBI Taxonomy" id="362413"/>
    <lineage>
        <taxon>Bacteria</taxon>
        <taxon>Pseudomonadati</taxon>
        <taxon>Bacteroidota</taxon>
        <taxon>Flavobacteriia</taxon>
        <taxon>Flavobacteriales</taxon>
        <taxon>Flavobacteriaceae</taxon>
        <taxon>Flavobacterium</taxon>
    </lineage>
</organism>
<comment type="caution">
    <text evidence="1">The sequence shown here is derived from an EMBL/GenBank/DDBJ whole genome shotgun (WGS) entry which is preliminary data.</text>
</comment>
<protein>
    <submittedName>
        <fullName evidence="1">Uncharacterized protein</fullName>
    </submittedName>
</protein>
<dbReference type="PATRIC" id="fig|362413.3.peg.3287"/>
<reference evidence="1 2" key="1">
    <citation type="submission" date="2014-09" db="EMBL/GenBank/DDBJ databases">
        <title>Genome sequence of Flavobacterium aquidurense RC62.</title>
        <authorList>
            <person name="Kim J.F."/>
            <person name="Kwak M.-J."/>
        </authorList>
    </citation>
    <scope>NUCLEOTIDE SEQUENCE [LARGE SCALE GENOMIC DNA]</scope>
    <source>
        <strain evidence="1 2">RC62</strain>
    </source>
</reference>
<name>A0A0Q0SDL7_9FLAO</name>
<evidence type="ECO:0000313" key="1">
    <source>
        <dbReference type="EMBL" id="KQB42357.1"/>
    </source>
</evidence>
<dbReference type="EMBL" id="JRLF01000006">
    <property type="protein sequence ID" value="KQB42357.1"/>
    <property type="molecule type" value="Genomic_DNA"/>
</dbReference>
<accession>A0A0Q0SDL7</accession>